<dbReference type="InterPro" id="IPR012640">
    <property type="entry name" value="Membr_lipoprot_lipid_attach_CS"/>
</dbReference>
<dbReference type="PROSITE" id="PS51257">
    <property type="entry name" value="PROKAR_LIPOPROTEIN"/>
    <property type="match status" value="1"/>
</dbReference>
<dbReference type="RefSeq" id="WP_348391637.1">
    <property type="nucleotide sequence ID" value="NZ_CP134145.1"/>
</dbReference>
<reference evidence="4" key="1">
    <citation type="submission" date="2023-09" db="EMBL/GenBank/DDBJ databases">
        <authorList>
            <person name="Li S."/>
            <person name="Li X."/>
            <person name="Zhang C."/>
            <person name="Zhao Z."/>
        </authorList>
    </citation>
    <scope>NUCLEOTIDE SEQUENCE [LARGE SCALE GENOMIC DNA]</scope>
    <source>
        <strain evidence="4">SQ149</strain>
    </source>
</reference>
<name>A0ABY9TVI1_9GAMM</name>
<evidence type="ECO:0000313" key="4">
    <source>
        <dbReference type="Proteomes" id="UP001258994"/>
    </source>
</evidence>
<evidence type="ECO:0000313" key="3">
    <source>
        <dbReference type="EMBL" id="WNC72520.1"/>
    </source>
</evidence>
<dbReference type="Proteomes" id="UP001258994">
    <property type="component" value="Chromosome"/>
</dbReference>
<keyword evidence="3" id="KW-0449">Lipoprotein</keyword>
<dbReference type="Pfam" id="PF08139">
    <property type="entry name" value="LPAM_1"/>
    <property type="match status" value="1"/>
</dbReference>
<evidence type="ECO:0000256" key="1">
    <source>
        <dbReference type="ARBA" id="ARBA00017922"/>
    </source>
</evidence>
<keyword evidence="2" id="KW-0732">Signal</keyword>
<evidence type="ECO:0000256" key="2">
    <source>
        <dbReference type="ARBA" id="ARBA00022729"/>
    </source>
</evidence>
<protein>
    <recommendedName>
        <fullName evidence="1">Type IV secretion system putative lipoprotein virB7</fullName>
    </recommendedName>
</protein>
<gene>
    <name evidence="3" type="ORF">RGQ13_00675</name>
</gene>
<organism evidence="3 4">
    <name type="scientific">Thalassotalea psychrophila</name>
    <dbReference type="NCBI Taxonomy" id="3065647"/>
    <lineage>
        <taxon>Bacteria</taxon>
        <taxon>Pseudomonadati</taxon>
        <taxon>Pseudomonadota</taxon>
        <taxon>Gammaproteobacteria</taxon>
        <taxon>Alteromonadales</taxon>
        <taxon>Colwelliaceae</taxon>
        <taxon>Thalassotalea</taxon>
    </lineage>
</organism>
<sequence>MKKIIIGLALTATLSGCATTSSKRDFGTYPNNYESVVKDYYHATLRDPDSAKWVSIRLIGRRSIPQLFKPTVHGFLVCATLNGKNAYGAYTGYITDGLIINNGVVVRHLPNGMHYDKSVC</sequence>
<dbReference type="EMBL" id="CP134145">
    <property type="protein sequence ID" value="WNC72520.1"/>
    <property type="molecule type" value="Genomic_DNA"/>
</dbReference>
<keyword evidence="4" id="KW-1185">Reference proteome</keyword>
<accession>A0ABY9TVI1</accession>
<proteinExistence type="predicted"/>